<dbReference type="AlphaFoldDB" id="A0A090IIF5"/>
<evidence type="ECO:0000256" key="3">
    <source>
        <dbReference type="ARBA" id="ARBA00020042"/>
    </source>
</evidence>
<dbReference type="SUPFAM" id="SSF54523">
    <property type="entry name" value="Pili subunits"/>
    <property type="match status" value="1"/>
</dbReference>
<name>A0A090IIF5_9GAMM</name>
<evidence type="ECO:0000313" key="13">
    <source>
        <dbReference type="Proteomes" id="UP000032427"/>
    </source>
</evidence>
<evidence type="ECO:0000256" key="7">
    <source>
        <dbReference type="ARBA" id="ARBA00022692"/>
    </source>
</evidence>
<dbReference type="STRING" id="80852.AWOD_I_0176"/>
<keyword evidence="13" id="KW-1185">Reference proteome</keyword>
<feature type="domain" description="Type II secretion system protein GspG C-terminal" evidence="11">
    <location>
        <begin position="32"/>
        <end position="130"/>
    </location>
</feature>
<evidence type="ECO:0000256" key="1">
    <source>
        <dbReference type="ARBA" id="ARBA00004377"/>
    </source>
</evidence>
<accession>A0A090IIF5</accession>
<evidence type="ECO:0000256" key="8">
    <source>
        <dbReference type="ARBA" id="ARBA00022989"/>
    </source>
</evidence>
<dbReference type="NCBIfam" id="TIGR02532">
    <property type="entry name" value="IV_pilin_GFxxxE"/>
    <property type="match status" value="1"/>
</dbReference>
<keyword evidence="5" id="KW-0488">Methylation</keyword>
<dbReference type="EMBL" id="LN554846">
    <property type="protein sequence ID" value="CED70271.1"/>
    <property type="molecule type" value="Genomic_DNA"/>
</dbReference>
<dbReference type="PROSITE" id="PS00409">
    <property type="entry name" value="PROKAR_NTER_METHYL"/>
    <property type="match status" value="1"/>
</dbReference>
<dbReference type="OrthoDB" id="9795612at2"/>
<dbReference type="Gene3D" id="3.30.700.10">
    <property type="entry name" value="Glycoprotein, Type 4 Pilin"/>
    <property type="match status" value="1"/>
</dbReference>
<dbReference type="Pfam" id="PF07963">
    <property type="entry name" value="N_methyl"/>
    <property type="match status" value="1"/>
</dbReference>
<keyword evidence="6" id="KW-0997">Cell inner membrane</keyword>
<dbReference type="InterPro" id="IPR045584">
    <property type="entry name" value="Pilin-like"/>
</dbReference>
<evidence type="ECO:0000256" key="9">
    <source>
        <dbReference type="ARBA" id="ARBA00023136"/>
    </source>
</evidence>
<dbReference type="GO" id="GO:0005886">
    <property type="term" value="C:plasma membrane"/>
    <property type="evidence" value="ECO:0007669"/>
    <property type="project" value="UniProtKB-SubCell"/>
</dbReference>
<comment type="subcellular location">
    <subcellularLocation>
        <location evidence="1">Cell inner membrane</location>
        <topology evidence="1">Single-pass membrane protein</topology>
    </subcellularLocation>
</comment>
<reference evidence="13" key="1">
    <citation type="submission" date="2014-09" db="EMBL/GenBank/DDBJ databases">
        <authorList>
            <person name="Hjerde E."/>
        </authorList>
    </citation>
    <scope>NUCLEOTIDE SEQUENCE [LARGE SCALE GENOMIC DNA]</scope>
    <source>
        <strain evidence="13">06/09/139</strain>
    </source>
</reference>
<evidence type="ECO:0000256" key="10">
    <source>
        <dbReference type="SAM" id="Phobius"/>
    </source>
</evidence>
<keyword evidence="7 10" id="KW-0812">Transmembrane</keyword>
<proteinExistence type="inferred from homology"/>
<sequence>MKKNINKGFTLIELLIVMVILGLLASLVAPSMFSKVASSKIKTAETQMQMLATSLDAYRLDIGMYPSSLEELRRSDKPRWDGPYLPKDVPMDPWGNPYIYKYPSSENEYDLMSYGLDGSVGGEGEAADVSYF</sequence>
<dbReference type="InterPro" id="IPR010054">
    <property type="entry name" value="Type2_sec_GspG"/>
</dbReference>
<keyword evidence="8 10" id="KW-1133">Transmembrane helix</keyword>
<evidence type="ECO:0000256" key="2">
    <source>
        <dbReference type="ARBA" id="ARBA00009984"/>
    </source>
</evidence>
<gene>
    <name evidence="12" type="ORF">AWOD_I_0176</name>
</gene>
<evidence type="ECO:0000259" key="11">
    <source>
        <dbReference type="Pfam" id="PF08334"/>
    </source>
</evidence>
<dbReference type="GO" id="GO:0015627">
    <property type="term" value="C:type II protein secretion system complex"/>
    <property type="evidence" value="ECO:0007669"/>
    <property type="project" value="InterPro"/>
</dbReference>
<dbReference type="PATRIC" id="fig|80852.17.peg.181"/>
<comment type="similarity">
    <text evidence="2">Belongs to the GSP G family.</text>
</comment>
<feature type="transmembrane region" description="Helical" evidence="10">
    <location>
        <begin position="12"/>
        <end position="33"/>
    </location>
</feature>
<dbReference type="Proteomes" id="UP000032427">
    <property type="component" value="Chromosome 1"/>
</dbReference>
<organism evidence="12 13">
    <name type="scientific">Aliivibrio wodanis</name>
    <dbReference type="NCBI Taxonomy" id="80852"/>
    <lineage>
        <taxon>Bacteria</taxon>
        <taxon>Pseudomonadati</taxon>
        <taxon>Pseudomonadota</taxon>
        <taxon>Gammaproteobacteria</taxon>
        <taxon>Vibrionales</taxon>
        <taxon>Vibrionaceae</taxon>
        <taxon>Aliivibrio</taxon>
    </lineage>
</organism>
<evidence type="ECO:0000256" key="6">
    <source>
        <dbReference type="ARBA" id="ARBA00022519"/>
    </source>
</evidence>
<dbReference type="Pfam" id="PF08334">
    <property type="entry name" value="T2SSG"/>
    <property type="match status" value="1"/>
</dbReference>
<evidence type="ECO:0000256" key="5">
    <source>
        <dbReference type="ARBA" id="ARBA00022481"/>
    </source>
</evidence>
<evidence type="ECO:0000313" key="12">
    <source>
        <dbReference type="EMBL" id="CED70271.1"/>
    </source>
</evidence>
<dbReference type="PANTHER" id="PTHR30093">
    <property type="entry name" value="GENERAL SECRETION PATHWAY PROTEIN G"/>
    <property type="match status" value="1"/>
</dbReference>
<dbReference type="PANTHER" id="PTHR30093:SF45">
    <property type="entry name" value="TYPE II SECRETION SYSTEM CORE PROTEIN G"/>
    <property type="match status" value="1"/>
</dbReference>
<keyword evidence="4" id="KW-1003">Cell membrane</keyword>
<dbReference type="InterPro" id="IPR012902">
    <property type="entry name" value="N_methyl_site"/>
</dbReference>
<dbReference type="InterPro" id="IPR013545">
    <property type="entry name" value="T2SS_protein-GspG_C"/>
</dbReference>
<dbReference type="GeneID" id="28539706"/>
<dbReference type="InterPro" id="IPR000983">
    <property type="entry name" value="Bac_GSPG_pilin"/>
</dbReference>
<dbReference type="PRINTS" id="PR00813">
    <property type="entry name" value="BCTERIALGSPG"/>
</dbReference>
<protein>
    <recommendedName>
        <fullName evidence="3">Type II secretion system core protein G</fullName>
    </recommendedName>
</protein>
<keyword evidence="9 10" id="KW-0472">Membrane</keyword>
<dbReference type="GO" id="GO:0015628">
    <property type="term" value="P:protein secretion by the type II secretion system"/>
    <property type="evidence" value="ECO:0007669"/>
    <property type="project" value="InterPro"/>
</dbReference>
<dbReference type="HOGENOM" id="CLU_091705_2_2_6"/>
<dbReference type="NCBIfam" id="TIGR01710">
    <property type="entry name" value="typeII_sec_gspG"/>
    <property type="match status" value="1"/>
</dbReference>
<dbReference type="KEGG" id="awd:AWOD_I_0176"/>
<evidence type="ECO:0000256" key="4">
    <source>
        <dbReference type="ARBA" id="ARBA00022475"/>
    </source>
</evidence>